<dbReference type="AlphaFoldDB" id="A0A9D5H5T6"/>
<evidence type="ECO:0000256" key="4">
    <source>
        <dbReference type="SAM" id="Phobius"/>
    </source>
</evidence>
<accession>A0A9D5H5T6</accession>
<reference evidence="5" key="2">
    <citation type="journal article" date="2022" name="Hortic Res">
        <title>The genome of Dioscorea zingiberensis sheds light on the biosynthesis, origin and evolution of the medicinally important diosgenin saponins.</title>
        <authorList>
            <person name="Li Y."/>
            <person name="Tan C."/>
            <person name="Li Z."/>
            <person name="Guo J."/>
            <person name="Li S."/>
            <person name="Chen X."/>
            <person name="Wang C."/>
            <person name="Dai X."/>
            <person name="Yang H."/>
            <person name="Song W."/>
            <person name="Hou L."/>
            <person name="Xu J."/>
            <person name="Tong Z."/>
            <person name="Xu A."/>
            <person name="Yuan X."/>
            <person name="Wang W."/>
            <person name="Yang Q."/>
            <person name="Chen L."/>
            <person name="Sun Z."/>
            <person name="Wang K."/>
            <person name="Pan B."/>
            <person name="Chen J."/>
            <person name="Bao Y."/>
            <person name="Liu F."/>
            <person name="Qi X."/>
            <person name="Gang D.R."/>
            <person name="Wen J."/>
            <person name="Li J."/>
        </authorList>
    </citation>
    <scope>NUCLEOTIDE SEQUENCE</scope>
    <source>
        <strain evidence="5">Dzin_1.0</strain>
    </source>
</reference>
<dbReference type="OrthoDB" id="3945418at2759"/>
<dbReference type="GO" id="GO:0010268">
    <property type="term" value="P:brassinosteroid homeostasis"/>
    <property type="evidence" value="ECO:0007669"/>
    <property type="project" value="TreeGrafter"/>
</dbReference>
<dbReference type="GO" id="GO:0020037">
    <property type="term" value="F:heme binding"/>
    <property type="evidence" value="ECO:0007669"/>
    <property type="project" value="InterPro"/>
</dbReference>
<dbReference type="EMBL" id="JAGGNH010000008">
    <property type="protein sequence ID" value="KAJ0964474.1"/>
    <property type="molecule type" value="Genomic_DNA"/>
</dbReference>
<dbReference type="SUPFAM" id="SSF48264">
    <property type="entry name" value="Cytochrome P450"/>
    <property type="match status" value="1"/>
</dbReference>
<evidence type="ECO:0000256" key="1">
    <source>
        <dbReference type="ARBA" id="ARBA00022723"/>
    </source>
</evidence>
<comment type="caution">
    <text evidence="5">The sequence shown here is derived from an EMBL/GenBank/DDBJ whole genome shotgun (WGS) entry which is preliminary data.</text>
</comment>
<evidence type="ECO:0008006" key="7">
    <source>
        <dbReference type="Google" id="ProtNLM"/>
    </source>
</evidence>
<dbReference type="Proteomes" id="UP001085076">
    <property type="component" value="Miscellaneous, Linkage group lg08"/>
</dbReference>
<dbReference type="GO" id="GO:0005506">
    <property type="term" value="F:iron ion binding"/>
    <property type="evidence" value="ECO:0007669"/>
    <property type="project" value="InterPro"/>
</dbReference>
<keyword evidence="4" id="KW-0812">Transmembrane</keyword>
<protein>
    <recommendedName>
        <fullName evidence="7">Cytochrome P450</fullName>
    </recommendedName>
</protein>
<keyword evidence="4" id="KW-1133">Transmembrane helix</keyword>
<dbReference type="Pfam" id="PF00067">
    <property type="entry name" value="p450"/>
    <property type="match status" value="1"/>
</dbReference>
<sequence>MVMRRSSSDLKFLSEMEKSLLSLFMTCMALFIILLTLSRRLKLKKRKISAGGVRPAQLPRGSLGWPFIGETLEFISCAYSPRPESFMDKRRLLYGKVFKSHIFGSPTIVSTDAEVSRVVLQSDAKAFVPSYPKSLTELMGKSSILLINGGLHRRVHGLIGAFFKSPLLKSQITTDMHKYVKDLMSGWQDNKLIFTQDETKHAKKMVILVEKIIQEKRKNMNNPYDDQKPPRDVIDILLNDNSLKDDLISDNMIDLMIPGEDSVPILVTLAIKYLSDCPLALHQLENENIQLKEKKSKQGESSTLNWTDYLSLQFTQDVITETLRLGNIISGILRMAMKDMEIKGHFIPKMAGSFHISSPLGHKLHVGGRGGPSGELSNSENEEEDAHKSEEKGGNIEGWACTRVGQNNKGKVMRTQNTEH</sequence>
<dbReference type="GO" id="GO:0016709">
    <property type="term" value="F:oxidoreductase activity, acting on paired donors, with incorporation or reduction of molecular oxygen, NAD(P)H as one donor, and incorporation of one atom of oxygen"/>
    <property type="evidence" value="ECO:0007669"/>
    <property type="project" value="TreeGrafter"/>
</dbReference>
<reference evidence="5" key="1">
    <citation type="submission" date="2021-03" db="EMBL/GenBank/DDBJ databases">
        <authorList>
            <person name="Li Z."/>
            <person name="Yang C."/>
        </authorList>
    </citation>
    <scope>NUCLEOTIDE SEQUENCE</scope>
    <source>
        <strain evidence="5">Dzin_1.0</strain>
        <tissue evidence="5">Leaf</tissue>
    </source>
</reference>
<evidence type="ECO:0000256" key="3">
    <source>
        <dbReference type="SAM" id="MobiDB-lite"/>
    </source>
</evidence>
<dbReference type="Gene3D" id="1.10.630.10">
    <property type="entry name" value="Cytochrome P450"/>
    <property type="match status" value="1"/>
</dbReference>
<dbReference type="GO" id="GO:0016132">
    <property type="term" value="P:brassinosteroid biosynthetic process"/>
    <property type="evidence" value="ECO:0007669"/>
    <property type="project" value="TreeGrafter"/>
</dbReference>
<feature type="region of interest" description="Disordered" evidence="3">
    <location>
        <begin position="362"/>
        <end position="420"/>
    </location>
</feature>
<dbReference type="GO" id="GO:0016125">
    <property type="term" value="P:sterol metabolic process"/>
    <property type="evidence" value="ECO:0007669"/>
    <property type="project" value="TreeGrafter"/>
</dbReference>
<name>A0A9D5H5T6_9LILI</name>
<evidence type="ECO:0000256" key="2">
    <source>
        <dbReference type="ARBA" id="ARBA00023004"/>
    </source>
</evidence>
<dbReference type="InterPro" id="IPR001128">
    <property type="entry name" value="Cyt_P450"/>
</dbReference>
<dbReference type="PANTHER" id="PTHR24286:SF30">
    <property type="entry name" value="3-EPI-6-DEOXOCATHASTERONE 23-MONOOXYGENASE CYP90D1"/>
    <property type="match status" value="1"/>
</dbReference>
<feature type="transmembrane region" description="Helical" evidence="4">
    <location>
        <begin position="20"/>
        <end position="37"/>
    </location>
</feature>
<dbReference type="PANTHER" id="PTHR24286">
    <property type="entry name" value="CYTOCHROME P450 26"/>
    <property type="match status" value="1"/>
</dbReference>
<keyword evidence="4" id="KW-0472">Membrane</keyword>
<evidence type="ECO:0000313" key="6">
    <source>
        <dbReference type="Proteomes" id="UP001085076"/>
    </source>
</evidence>
<keyword evidence="1" id="KW-0479">Metal-binding</keyword>
<keyword evidence="2" id="KW-0408">Iron</keyword>
<organism evidence="5 6">
    <name type="scientific">Dioscorea zingiberensis</name>
    <dbReference type="NCBI Taxonomy" id="325984"/>
    <lineage>
        <taxon>Eukaryota</taxon>
        <taxon>Viridiplantae</taxon>
        <taxon>Streptophyta</taxon>
        <taxon>Embryophyta</taxon>
        <taxon>Tracheophyta</taxon>
        <taxon>Spermatophyta</taxon>
        <taxon>Magnoliopsida</taxon>
        <taxon>Liliopsida</taxon>
        <taxon>Dioscoreales</taxon>
        <taxon>Dioscoreaceae</taxon>
        <taxon>Dioscorea</taxon>
    </lineage>
</organism>
<gene>
    <name evidence="5" type="ORF">J5N97_025612</name>
</gene>
<evidence type="ECO:0000313" key="5">
    <source>
        <dbReference type="EMBL" id="KAJ0964474.1"/>
    </source>
</evidence>
<proteinExistence type="predicted"/>
<feature type="compositionally biased region" description="Basic and acidic residues" evidence="3">
    <location>
        <begin position="385"/>
        <end position="394"/>
    </location>
</feature>
<keyword evidence="6" id="KW-1185">Reference proteome</keyword>
<dbReference type="InterPro" id="IPR036396">
    <property type="entry name" value="Cyt_P450_sf"/>
</dbReference>